<keyword evidence="3" id="KW-0804">Transcription</keyword>
<evidence type="ECO:0000256" key="3">
    <source>
        <dbReference type="ARBA" id="ARBA00023163"/>
    </source>
</evidence>
<evidence type="ECO:0000256" key="2">
    <source>
        <dbReference type="ARBA" id="ARBA00023125"/>
    </source>
</evidence>
<dbReference type="InterPro" id="IPR001647">
    <property type="entry name" value="HTH_TetR"/>
</dbReference>
<gene>
    <name evidence="6" type="ORF">WT26_25555</name>
</gene>
<dbReference type="SUPFAM" id="SSF46689">
    <property type="entry name" value="Homeodomain-like"/>
    <property type="match status" value="1"/>
</dbReference>
<dbReference type="PANTHER" id="PTHR30055:SF234">
    <property type="entry name" value="HTH-TYPE TRANSCRIPTIONAL REGULATOR BETI"/>
    <property type="match status" value="1"/>
</dbReference>
<dbReference type="AlphaFoldDB" id="A0A1B4PZG2"/>
<organism evidence="6 7">
    <name type="scientific">Burkholderia cepacia</name>
    <name type="common">Pseudomonas cepacia</name>
    <dbReference type="NCBI Taxonomy" id="292"/>
    <lineage>
        <taxon>Bacteria</taxon>
        <taxon>Pseudomonadati</taxon>
        <taxon>Pseudomonadota</taxon>
        <taxon>Betaproteobacteria</taxon>
        <taxon>Burkholderiales</taxon>
        <taxon>Burkholderiaceae</taxon>
        <taxon>Burkholderia</taxon>
        <taxon>Burkholderia cepacia complex</taxon>
    </lineage>
</organism>
<evidence type="ECO:0000313" key="7">
    <source>
        <dbReference type="Proteomes" id="UP000094776"/>
    </source>
</evidence>
<dbReference type="EMBL" id="CP013444">
    <property type="protein sequence ID" value="AOK19296.1"/>
    <property type="molecule type" value="Genomic_DNA"/>
</dbReference>
<dbReference type="RefSeq" id="WP_060293083.1">
    <property type="nucleotide sequence ID" value="NZ_CP013444.1"/>
</dbReference>
<reference evidence="6 7" key="1">
    <citation type="submission" date="2015-12" db="EMBL/GenBank/DDBJ databases">
        <title>Diversity of Burkholderia near neighbor genomes.</title>
        <authorList>
            <person name="Sahl J."/>
            <person name="Wagner D."/>
            <person name="Keim P."/>
        </authorList>
    </citation>
    <scope>NUCLEOTIDE SEQUENCE [LARGE SCALE GENOMIC DNA]</scope>
    <source>
        <strain evidence="6 7">MSMB1184WGS</strain>
    </source>
</reference>
<accession>A0A1B4PZG2</accession>
<dbReference type="Pfam" id="PF00440">
    <property type="entry name" value="TetR_N"/>
    <property type="match status" value="1"/>
</dbReference>
<evidence type="ECO:0000313" key="6">
    <source>
        <dbReference type="EMBL" id="AOK19296.1"/>
    </source>
</evidence>
<name>A0A1B4PZG2_BURCE</name>
<keyword evidence="1" id="KW-0805">Transcription regulation</keyword>
<dbReference type="InterPro" id="IPR009057">
    <property type="entry name" value="Homeodomain-like_sf"/>
</dbReference>
<dbReference type="GO" id="GO:0000976">
    <property type="term" value="F:transcription cis-regulatory region binding"/>
    <property type="evidence" value="ECO:0007669"/>
    <property type="project" value="TreeGrafter"/>
</dbReference>
<protein>
    <recommendedName>
        <fullName evidence="5">HTH tetR-type domain-containing protein</fullName>
    </recommendedName>
</protein>
<dbReference type="PANTHER" id="PTHR30055">
    <property type="entry name" value="HTH-TYPE TRANSCRIPTIONAL REGULATOR RUTR"/>
    <property type="match status" value="1"/>
</dbReference>
<proteinExistence type="predicted"/>
<dbReference type="PROSITE" id="PS50977">
    <property type="entry name" value="HTH_TETR_2"/>
    <property type="match status" value="1"/>
</dbReference>
<keyword evidence="2 4" id="KW-0238">DNA-binding</keyword>
<evidence type="ECO:0000256" key="1">
    <source>
        <dbReference type="ARBA" id="ARBA00023015"/>
    </source>
</evidence>
<dbReference type="Gene3D" id="1.10.357.10">
    <property type="entry name" value="Tetracycline Repressor, domain 2"/>
    <property type="match status" value="1"/>
</dbReference>
<feature type="DNA-binding region" description="H-T-H motif" evidence="4">
    <location>
        <begin position="17"/>
        <end position="36"/>
    </location>
</feature>
<evidence type="ECO:0000259" key="5">
    <source>
        <dbReference type="PROSITE" id="PS50977"/>
    </source>
</evidence>
<dbReference type="Proteomes" id="UP000094776">
    <property type="component" value="Chromosome 2"/>
</dbReference>
<dbReference type="InterPro" id="IPR050109">
    <property type="entry name" value="HTH-type_TetR-like_transc_reg"/>
</dbReference>
<evidence type="ECO:0000256" key="4">
    <source>
        <dbReference type="PROSITE-ProRule" id="PRU00335"/>
    </source>
</evidence>
<dbReference type="GO" id="GO:0003700">
    <property type="term" value="F:DNA-binding transcription factor activity"/>
    <property type="evidence" value="ECO:0007669"/>
    <property type="project" value="TreeGrafter"/>
</dbReference>
<sequence>MAAAAEMFGRYGFARTTMGDIAQAAGVSRPSVYTLYPGKDEIFAAVADAFTNSKLALIRAGLDGHPTLHDKLLFACTTWSVDAFENMLANPDARDLMNLAFPSIRASYARFGQLLAEILRESADAQWAGQSVDELARVIVFSIRGFKDTAQTGAEMAKLIEILISAITCPITTGR</sequence>
<feature type="domain" description="HTH tetR-type" evidence="5">
    <location>
        <begin position="1"/>
        <end position="54"/>
    </location>
</feature>